<proteinExistence type="predicted"/>
<feature type="region of interest" description="Disordered" evidence="8">
    <location>
        <begin position="24"/>
        <end position="44"/>
    </location>
</feature>
<dbReference type="SUPFAM" id="SSF81383">
    <property type="entry name" value="F-box domain"/>
    <property type="match status" value="1"/>
</dbReference>
<evidence type="ECO:0000259" key="9">
    <source>
        <dbReference type="PROSITE" id="PS50181"/>
    </source>
</evidence>
<dbReference type="GO" id="GO:0031146">
    <property type="term" value="P:SCF-dependent proteasomal ubiquitin-dependent protein catabolic process"/>
    <property type="evidence" value="ECO:0007669"/>
    <property type="project" value="TreeGrafter"/>
</dbReference>
<dbReference type="AlphaFoldDB" id="A0AA89BYT4"/>
<keyword evidence="11" id="KW-1185">Reference proteome</keyword>
<dbReference type="EMBL" id="VSWD01000011">
    <property type="protein sequence ID" value="KAK3087704.1"/>
    <property type="molecule type" value="Genomic_DNA"/>
</dbReference>
<dbReference type="InterPro" id="IPR001810">
    <property type="entry name" value="F-box_dom"/>
</dbReference>
<evidence type="ECO:0000256" key="7">
    <source>
        <dbReference type="PROSITE-ProRule" id="PRU00339"/>
    </source>
</evidence>
<dbReference type="InterPro" id="IPR036047">
    <property type="entry name" value="F-box-like_dom_sf"/>
</dbReference>
<dbReference type="PROSITE" id="PS50005">
    <property type="entry name" value="TPR"/>
    <property type="match status" value="1"/>
</dbReference>
<evidence type="ECO:0000256" key="4">
    <source>
        <dbReference type="ARBA" id="ARBA00022490"/>
    </source>
</evidence>
<dbReference type="Pfam" id="PF12937">
    <property type="entry name" value="F-box-like"/>
    <property type="match status" value="1"/>
</dbReference>
<dbReference type="CDD" id="cd22089">
    <property type="entry name" value="F-box_FBXO9"/>
    <property type="match status" value="1"/>
</dbReference>
<evidence type="ECO:0000256" key="3">
    <source>
        <dbReference type="ARBA" id="ARBA00019775"/>
    </source>
</evidence>
<sequence>MAQVILMAIEITFQVITLDQDNDPVVPPLIDDESESDTDPPDIEKELSDFRTQWKQELETEAREFQALKANKELEDEATILEKAKILFIKGSQCEEAGDLYEAVEYYRKATQLVPDIEFRIDLSSTRSPRDRTESASSVGSIELDENLEDLIEHFQKIQIEENIKTACLPRFEQRAVHISALPVEILLYIFKWVVSPDLDIKSLENLSEVCRGFYLAARDEEIWRLACLRVWGVSTGKSRKYGGWRNMYTQRPHLHFNGCYISKTTYIRNGEHSLDGFYRPFHIVEYYRYARFFPEGIVYVITNSDDPLQTLPKLNSRHFKYQGMLKGMYKVTGDRVLCVMKRYSTNTTKQYYRHRNRIQPDDNDKETTFNMEFELQNSGQRSHAKLQWLQYTISNLYKSSGDETHSDMLDSKKNFPPLIFSRVKSYTALSEAPIT</sequence>
<feature type="domain" description="F-box" evidence="9">
    <location>
        <begin position="176"/>
        <end position="227"/>
    </location>
</feature>
<dbReference type="PANTHER" id="PTHR12874">
    <property type="entry name" value="F-BOX ONLY PROTEIN 48-RELATED"/>
    <property type="match status" value="1"/>
</dbReference>
<comment type="pathway">
    <text evidence="2">Protein modification; protein ubiquitination.</text>
</comment>
<evidence type="ECO:0000256" key="6">
    <source>
        <dbReference type="ARBA" id="ARBA00022803"/>
    </source>
</evidence>
<reference evidence="10" key="1">
    <citation type="submission" date="2019-08" db="EMBL/GenBank/DDBJ databases">
        <title>The improved chromosome-level genome for the pearl oyster Pinctada fucata martensii using PacBio sequencing and Hi-C.</title>
        <authorList>
            <person name="Zheng Z."/>
        </authorList>
    </citation>
    <scope>NUCLEOTIDE SEQUENCE</scope>
    <source>
        <strain evidence="10">ZZ-2019</strain>
        <tissue evidence="10">Adductor muscle</tissue>
    </source>
</reference>
<evidence type="ECO:0000256" key="8">
    <source>
        <dbReference type="SAM" id="MobiDB-lite"/>
    </source>
</evidence>
<evidence type="ECO:0000256" key="2">
    <source>
        <dbReference type="ARBA" id="ARBA00004906"/>
    </source>
</evidence>
<dbReference type="Pfam" id="PF19270">
    <property type="entry name" value="FBO_C"/>
    <property type="match status" value="1"/>
</dbReference>
<dbReference type="PANTHER" id="PTHR12874:SF29">
    <property type="entry name" value="F-BOX ONLY PROTEIN 9"/>
    <property type="match status" value="1"/>
</dbReference>
<dbReference type="PROSITE" id="PS50181">
    <property type="entry name" value="FBOX"/>
    <property type="match status" value="1"/>
</dbReference>
<dbReference type="InterPro" id="IPR019734">
    <property type="entry name" value="TPR_rpt"/>
</dbReference>
<dbReference type="GO" id="GO:0019005">
    <property type="term" value="C:SCF ubiquitin ligase complex"/>
    <property type="evidence" value="ECO:0007669"/>
    <property type="project" value="TreeGrafter"/>
</dbReference>
<name>A0AA89BYT4_PINIB</name>
<protein>
    <recommendedName>
        <fullName evidence="3">F-box only protein 9</fullName>
    </recommendedName>
</protein>
<dbReference type="GO" id="GO:0005737">
    <property type="term" value="C:cytoplasm"/>
    <property type="evidence" value="ECO:0007669"/>
    <property type="project" value="UniProtKB-SubCell"/>
</dbReference>
<feature type="repeat" description="TPR" evidence="7">
    <location>
        <begin position="84"/>
        <end position="117"/>
    </location>
</feature>
<comment type="subcellular location">
    <subcellularLocation>
        <location evidence="1">Cytoplasm</location>
    </subcellularLocation>
</comment>
<keyword evidence="6 7" id="KW-0802">TPR repeat</keyword>
<dbReference type="FunFam" id="1.20.1280.50:FF:000012">
    <property type="entry name" value="F-box only protein 9"/>
    <property type="match status" value="1"/>
</dbReference>
<evidence type="ECO:0000256" key="1">
    <source>
        <dbReference type="ARBA" id="ARBA00004496"/>
    </source>
</evidence>
<comment type="caution">
    <text evidence="10">The sequence shown here is derived from an EMBL/GenBank/DDBJ whole genome shotgun (WGS) entry which is preliminary data.</text>
</comment>
<feature type="compositionally biased region" description="Acidic residues" evidence="8">
    <location>
        <begin position="30"/>
        <end position="41"/>
    </location>
</feature>
<evidence type="ECO:0000256" key="5">
    <source>
        <dbReference type="ARBA" id="ARBA00022786"/>
    </source>
</evidence>
<evidence type="ECO:0000313" key="10">
    <source>
        <dbReference type="EMBL" id="KAK3087704.1"/>
    </source>
</evidence>
<dbReference type="Proteomes" id="UP001186944">
    <property type="component" value="Unassembled WGS sequence"/>
</dbReference>
<gene>
    <name evidence="10" type="ORF">FSP39_009395</name>
</gene>
<evidence type="ECO:0000313" key="11">
    <source>
        <dbReference type="Proteomes" id="UP001186944"/>
    </source>
</evidence>
<dbReference type="InterPro" id="IPR045464">
    <property type="entry name" value="Hrt3/FBXO9_C"/>
</dbReference>
<dbReference type="Gene3D" id="1.20.1280.50">
    <property type="match status" value="1"/>
</dbReference>
<keyword evidence="4" id="KW-0963">Cytoplasm</keyword>
<accession>A0AA89BYT4</accession>
<keyword evidence="5" id="KW-0833">Ubl conjugation pathway</keyword>
<organism evidence="10 11">
    <name type="scientific">Pinctada imbricata</name>
    <name type="common">Atlantic pearl-oyster</name>
    <name type="synonym">Pinctada martensii</name>
    <dbReference type="NCBI Taxonomy" id="66713"/>
    <lineage>
        <taxon>Eukaryota</taxon>
        <taxon>Metazoa</taxon>
        <taxon>Spiralia</taxon>
        <taxon>Lophotrochozoa</taxon>
        <taxon>Mollusca</taxon>
        <taxon>Bivalvia</taxon>
        <taxon>Autobranchia</taxon>
        <taxon>Pteriomorphia</taxon>
        <taxon>Pterioida</taxon>
        <taxon>Pterioidea</taxon>
        <taxon>Pteriidae</taxon>
        <taxon>Pinctada</taxon>
    </lineage>
</organism>